<comment type="caution">
    <text evidence="3">The sequence shown here is derived from an EMBL/GenBank/DDBJ whole genome shotgun (WGS) entry which is preliminary data.</text>
</comment>
<evidence type="ECO:0000256" key="2">
    <source>
        <dbReference type="SAM" id="SignalP"/>
    </source>
</evidence>
<keyword evidence="4" id="KW-1185">Reference proteome</keyword>
<organism evidence="3 4">
    <name type="scientific">Culex pipiens pipiens</name>
    <name type="common">Northern house mosquito</name>
    <dbReference type="NCBI Taxonomy" id="38569"/>
    <lineage>
        <taxon>Eukaryota</taxon>
        <taxon>Metazoa</taxon>
        <taxon>Ecdysozoa</taxon>
        <taxon>Arthropoda</taxon>
        <taxon>Hexapoda</taxon>
        <taxon>Insecta</taxon>
        <taxon>Pterygota</taxon>
        <taxon>Neoptera</taxon>
        <taxon>Endopterygota</taxon>
        <taxon>Diptera</taxon>
        <taxon>Nematocera</taxon>
        <taxon>Culicoidea</taxon>
        <taxon>Culicidae</taxon>
        <taxon>Culicinae</taxon>
        <taxon>Culicini</taxon>
        <taxon>Culex</taxon>
        <taxon>Culex</taxon>
    </lineage>
</organism>
<name>A0ABD1DRP4_CULPP</name>
<reference evidence="3 4" key="1">
    <citation type="submission" date="2024-05" db="EMBL/GenBank/DDBJ databases">
        <title>Culex pipiens pipiens assembly and annotation.</title>
        <authorList>
            <person name="Alout H."/>
            <person name="Durand T."/>
        </authorList>
    </citation>
    <scope>NUCLEOTIDE SEQUENCE [LARGE SCALE GENOMIC DNA]</scope>
    <source>
        <strain evidence="3">HA-2024</strain>
        <tissue evidence="3">Whole body</tissue>
    </source>
</reference>
<keyword evidence="2" id="KW-0732">Signal</keyword>
<dbReference type="EMBL" id="JBEHCU010003241">
    <property type="protein sequence ID" value="KAL1402278.1"/>
    <property type="molecule type" value="Genomic_DNA"/>
</dbReference>
<feature type="chain" id="PRO_5044878203" description="Salivary mucin" evidence="2">
    <location>
        <begin position="22"/>
        <end position="128"/>
    </location>
</feature>
<evidence type="ECO:0000313" key="4">
    <source>
        <dbReference type="Proteomes" id="UP001562425"/>
    </source>
</evidence>
<proteinExistence type="predicted"/>
<gene>
    <name evidence="3" type="ORF">pipiens_006161</name>
</gene>
<evidence type="ECO:0000256" key="1">
    <source>
        <dbReference type="SAM" id="MobiDB-lite"/>
    </source>
</evidence>
<protein>
    <recommendedName>
        <fullName evidence="5">Salivary mucin</fullName>
    </recommendedName>
</protein>
<dbReference type="Proteomes" id="UP001562425">
    <property type="component" value="Unassembled WGS sequence"/>
</dbReference>
<evidence type="ECO:0008006" key="5">
    <source>
        <dbReference type="Google" id="ProtNLM"/>
    </source>
</evidence>
<evidence type="ECO:0000313" key="3">
    <source>
        <dbReference type="EMBL" id="KAL1402278.1"/>
    </source>
</evidence>
<dbReference type="AlphaFoldDB" id="A0ABD1DRP4"/>
<sequence>MILTKTVALTLIVALAVFVAAQRRPRRGRGNNPEAQALKKEIRKNILAKIAIQYGVSTPAPNDTNPTQTLVQAIRLKKLQDIVNSTAAEAANAAASTSTPESASNSTSGTSDSTSNNSTVGVSNSAAV</sequence>
<accession>A0ABD1DRP4</accession>
<feature type="signal peptide" evidence="2">
    <location>
        <begin position="1"/>
        <end position="21"/>
    </location>
</feature>
<feature type="region of interest" description="Disordered" evidence="1">
    <location>
        <begin position="89"/>
        <end position="128"/>
    </location>
</feature>